<evidence type="ECO:0000313" key="8">
    <source>
        <dbReference type="EMBL" id="CAT05343.1"/>
    </source>
</evidence>
<evidence type="ECO:0000256" key="2">
    <source>
        <dbReference type="ARBA" id="ARBA00022448"/>
    </source>
</evidence>
<comment type="function">
    <text evidence="7">This protein is part of the stalk that links CF(0) to CF(1). It either transmits conformational changes from CF(0) to CF(1) or is implicated in proton conduction.</text>
</comment>
<dbReference type="GO" id="GO:0045259">
    <property type="term" value="C:proton-transporting ATP synthase complex"/>
    <property type="evidence" value="ECO:0007669"/>
    <property type="project" value="UniProtKB-KW"/>
</dbReference>
<keyword evidence="9" id="KW-1185">Reference proteome</keyword>
<name>C5J780_MESCH</name>
<gene>
    <name evidence="7 8" type="primary">atpH</name>
    <name evidence="8" type="ordered locus">MCJ_006490</name>
</gene>
<protein>
    <recommendedName>
        <fullName evidence="7">ATP synthase subunit delta</fullName>
    </recommendedName>
    <alternativeName>
        <fullName evidence="7">ATP synthase F(1) sector subunit delta</fullName>
    </alternativeName>
    <alternativeName>
        <fullName evidence="7">F-type ATPase subunit delta</fullName>
        <shortName evidence="7">F-ATPase subunit delta</shortName>
    </alternativeName>
</protein>
<dbReference type="NCBIfam" id="TIGR01145">
    <property type="entry name" value="ATP_synt_delta"/>
    <property type="match status" value="1"/>
</dbReference>
<keyword evidence="4 7" id="KW-0406">Ion transport</keyword>
<dbReference type="NCBIfam" id="NF009975">
    <property type="entry name" value="PRK13436.1"/>
    <property type="match status" value="1"/>
</dbReference>
<evidence type="ECO:0000256" key="3">
    <source>
        <dbReference type="ARBA" id="ARBA00022781"/>
    </source>
</evidence>
<keyword evidence="6 7" id="KW-0066">ATP synthesis</keyword>
<reference evidence="9" key="1">
    <citation type="journal article" date="2009" name="BMC Bioinformatics">
        <title>The Mycoplasma conjunctivae genome sequencing, annotation and analysis.</title>
        <authorList>
            <person name="Calderon-Copete S.P."/>
            <person name="Wigger G."/>
            <person name="Wunderlin C."/>
            <person name="Schmidheini T."/>
            <person name="Frey J."/>
            <person name="Quail M.A."/>
            <person name="Falquet L."/>
        </authorList>
    </citation>
    <scope>NUCLEOTIDE SEQUENCE [LARGE SCALE GENOMIC DNA]</scope>
    <source>
        <strain evidence="9">ATCC 25834 / NCTC 10147 / HRC/581</strain>
    </source>
</reference>
<dbReference type="PANTHER" id="PTHR11910">
    <property type="entry name" value="ATP SYNTHASE DELTA CHAIN"/>
    <property type="match status" value="1"/>
</dbReference>
<keyword evidence="3 7" id="KW-0375">Hydrogen ion transport</keyword>
<dbReference type="GO" id="GO:0046933">
    <property type="term" value="F:proton-transporting ATP synthase activity, rotational mechanism"/>
    <property type="evidence" value="ECO:0007669"/>
    <property type="project" value="UniProtKB-UniRule"/>
</dbReference>
<dbReference type="HOGENOM" id="CLU_085114_4_2_14"/>
<dbReference type="eggNOG" id="COG0712">
    <property type="taxonomic scope" value="Bacteria"/>
</dbReference>
<dbReference type="SUPFAM" id="SSF47928">
    <property type="entry name" value="N-terminal domain of the delta subunit of the F1F0-ATP synthase"/>
    <property type="match status" value="1"/>
</dbReference>
<evidence type="ECO:0000256" key="6">
    <source>
        <dbReference type="ARBA" id="ARBA00023310"/>
    </source>
</evidence>
<keyword evidence="2 7" id="KW-0813">Transport</keyword>
<proteinExistence type="inferred from homology"/>
<dbReference type="HAMAP" id="MF_01416">
    <property type="entry name" value="ATP_synth_delta_bact"/>
    <property type="match status" value="1"/>
</dbReference>
<accession>C5J780</accession>
<keyword evidence="7" id="KW-1003">Cell membrane</keyword>
<sequence>MRHPKSLYLYAESLVEVGKEEQILSDLHSEVQHILQIFKSESQIIKVFTSYFISQEEKFQLVNKIFQDNSPYLVNLFKILIKNNLFGYIKPILSKFDKLSCQILNHAYGKIETAYELDATIISRFEEKLTRKLNKKVVLKPIINKDLIAGIKITVDHHVYENSISSQLKSLKTKLLK</sequence>
<comment type="similarity">
    <text evidence="7">Belongs to the ATPase delta chain family.</text>
</comment>
<comment type="subunit">
    <text evidence="7">F-type ATPases have 2 components, F(1) - the catalytic core - and F(0) - the membrane proton channel. F(1) has five subunits: alpha(3), beta(3), gamma(1), delta(1), epsilon(1). F(0) has three main subunits: a(1), b(2) and c(10-14). The alpha and beta chains form an alternating ring which encloses part of the gamma chain. F(1) is attached to F(0) by a central stalk formed by the gamma and epsilon chains, while a peripheral stalk is formed by the delta and b chains.</text>
</comment>
<dbReference type="KEGG" id="mco:MCJ_006490"/>
<evidence type="ECO:0000256" key="4">
    <source>
        <dbReference type="ARBA" id="ARBA00023065"/>
    </source>
</evidence>
<dbReference type="Pfam" id="PF00213">
    <property type="entry name" value="OSCP"/>
    <property type="match status" value="1"/>
</dbReference>
<dbReference type="Gene3D" id="1.10.520.20">
    <property type="entry name" value="N-terminal domain of the delta subunit of the F1F0-ATP synthase"/>
    <property type="match status" value="1"/>
</dbReference>
<comment type="subcellular location">
    <subcellularLocation>
        <location evidence="7">Cell membrane</location>
        <topology evidence="7">Peripheral membrane protein</topology>
    </subcellularLocation>
    <subcellularLocation>
        <location evidence="1">Membrane</location>
    </subcellularLocation>
</comment>
<evidence type="ECO:0000256" key="7">
    <source>
        <dbReference type="HAMAP-Rule" id="MF_01416"/>
    </source>
</evidence>
<evidence type="ECO:0000256" key="1">
    <source>
        <dbReference type="ARBA" id="ARBA00004370"/>
    </source>
</evidence>
<organism evidence="8 9">
    <name type="scientific">Mesomycoplasma conjunctivae (strain ATCC 25834 / NCTC 10147 / HRC/581)</name>
    <name type="common">Mycoplasma conjunctivae</name>
    <dbReference type="NCBI Taxonomy" id="572263"/>
    <lineage>
        <taxon>Bacteria</taxon>
        <taxon>Bacillati</taxon>
        <taxon>Mycoplasmatota</taxon>
        <taxon>Mycoplasmoidales</taxon>
        <taxon>Metamycoplasmataceae</taxon>
        <taxon>Mesomycoplasma</taxon>
    </lineage>
</organism>
<dbReference type="InterPro" id="IPR000711">
    <property type="entry name" value="ATPase_OSCP/dsu"/>
</dbReference>
<dbReference type="Proteomes" id="UP000001491">
    <property type="component" value="Chromosome"/>
</dbReference>
<dbReference type="EMBL" id="FM864216">
    <property type="protein sequence ID" value="CAT05343.1"/>
    <property type="molecule type" value="Genomic_DNA"/>
</dbReference>
<comment type="function">
    <text evidence="7">F(1)F(0) ATP synthase produces ATP from ADP in the presence of a proton or sodium gradient. F-type ATPases consist of two structural domains, F(1) containing the extramembraneous catalytic core and F(0) containing the membrane proton channel, linked together by a central stalk and a peripheral stalk. During catalysis, ATP synthesis in the catalytic domain of F(1) is coupled via a rotary mechanism of the central stalk subunits to proton translocation.</text>
</comment>
<dbReference type="GO" id="GO:0005886">
    <property type="term" value="C:plasma membrane"/>
    <property type="evidence" value="ECO:0007669"/>
    <property type="project" value="UniProtKB-SubCell"/>
</dbReference>
<dbReference type="PRINTS" id="PR00125">
    <property type="entry name" value="ATPASEDELTA"/>
</dbReference>
<dbReference type="AlphaFoldDB" id="C5J780"/>
<evidence type="ECO:0000256" key="5">
    <source>
        <dbReference type="ARBA" id="ARBA00023136"/>
    </source>
</evidence>
<keyword evidence="7" id="KW-0139">CF(1)</keyword>
<keyword evidence="5 7" id="KW-0472">Membrane</keyword>
<evidence type="ECO:0000313" key="9">
    <source>
        <dbReference type="Proteomes" id="UP000001491"/>
    </source>
</evidence>
<dbReference type="InterPro" id="IPR026015">
    <property type="entry name" value="ATP_synth_OSCP/delta_N_sf"/>
</dbReference>